<dbReference type="InterPro" id="IPR029055">
    <property type="entry name" value="Ntn_hydrolases_N"/>
</dbReference>
<dbReference type="Pfam" id="PF01019">
    <property type="entry name" value="G_glu_transpept"/>
    <property type="match status" value="1"/>
</dbReference>
<keyword evidence="3" id="KW-1133">Transmembrane helix</keyword>
<dbReference type="InterPro" id="IPR043138">
    <property type="entry name" value="GGT_lsub"/>
</dbReference>
<dbReference type="EMBL" id="JABSTR010000002">
    <property type="protein sequence ID" value="KAH9363596.1"/>
    <property type="molecule type" value="Genomic_DNA"/>
</dbReference>
<dbReference type="PANTHER" id="PTHR11686">
    <property type="entry name" value="GAMMA GLUTAMYL TRANSPEPTIDASE"/>
    <property type="match status" value="1"/>
</dbReference>
<feature type="transmembrane region" description="Helical" evidence="3">
    <location>
        <begin position="100"/>
        <end position="125"/>
    </location>
</feature>
<keyword evidence="3" id="KW-0472">Membrane</keyword>
<feature type="binding site" evidence="1">
    <location>
        <position position="216"/>
    </location>
    <ligand>
        <name>L-glutamate</name>
        <dbReference type="ChEBI" id="CHEBI:29985"/>
    </ligand>
</feature>
<dbReference type="AlphaFoldDB" id="A0A9J6FNL5"/>
<feature type="binding site" evidence="1">
    <location>
        <position position="538"/>
    </location>
    <ligand>
        <name>L-glutamate</name>
        <dbReference type="ChEBI" id="CHEBI:29985"/>
    </ligand>
</feature>
<dbReference type="GO" id="GO:0036374">
    <property type="term" value="F:glutathione hydrolase activity"/>
    <property type="evidence" value="ECO:0007669"/>
    <property type="project" value="InterPro"/>
</dbReference>
<accession>A0A9J6FNL5</accession>
<dbReference type="GO" id="GO:0006751">
    <property type="term" value="P:glutathione catabolic process"/>
    <property type="evidence" value="ECO:0007669"/>
    <property type="project" value="InterPro"/>
</dbReference>
<dbReference type="PRINTS" id="PR01210">
    <property type="entry name" value="GGTRANSPTASE"/>
</dbReference>
<dbReference type="Proteomes" id="UP000821853">
    <property type="component" value="Chromosome 10"/>
</dbReference>
<keyword evidence="5" id="KW-1185">Reference proteome</keyword>
<dbReference type="GO" id="GO:0005886">
    <property type="term" value="C:plasma membrane"/>
    <property type="evidence" value="ECO:0007669"/>
    <property type="project" value="TreeGrafter"/>
</dbReference>
<feature type="binding site" evidence="1">
    <location>
        <begin position="564"/>
        <end position="565"/>
    </location>
    <ligand>
        <name>L-glutamate</name>
        <dbReference type="ChEBI" id="CHEBI:29985"/>
    </ligand>
</feature>
<evidence type="ECO:0000313" key="5">
    <source>
        <dbReference type="Proteomes" id="UP000821853"/>
    </source>
</evidence>
<feature type="compositionally biased region" description="Polar residues" evidence="2">
    <location>
        <begin position="12"/>
        <end position="31"/>
    </location>
</feature>
<protein>
    <submittedName>
        <fullName evidence="4">Uncharacterized protein</fullName>
    </submittedName>
</protein>
<feature type="binding site" evidence="1">
    <location>
        <begin position="514"/>
        <end position="516"/>
    </location>
    <ligand>
        <name>L-glutamate</name>
        <dbReference type="ChEBI" id="CHEBI:29985"/>
    </ligand>
</feature>
<evidence type="ECO:0000256" key="1">
    <source>
        <dbReference type="PIRSR" id="PIRSR600101-2"/>
    </source>
</evidence>
<dbReference type="SUPFAM" id="SSF56235">
    <property type="entry name" value="N-terminal nucleophile aminohydrolases (Ntn hydrolases)"/>
    <property type="match status" value="1"/>
</dbReference>
<sequence>MSECGTADRLSSPVSTSGRPTISSDNASPEISPQLAEVPGRQASPTASTSAPQAQPASVKATSKLSREGPQLSGEYSHRGYSSWHTYSRESMYVKARRPIVIFVSLFLLFMAIILFGTLLAGFFLDRLPEKPSRQPRYISPTIMGVYGGWAAVSSARQCTGVTGKAFAKNGTIGDAAVATILCVCVAMPHKCGLGGGFMAIYYNRKAQNATSIVVRPRAPGGANENMFGGNPKASLVGAAAVATFGELEGYELLLNVTGSRLKWKDLFEDAILMAEGGIEVYEQLARDIGAVTGDLFTDARMQLWSQNMKFLLSAGGRYSNKNLANTLRKIADSDRKGRFFDSSLEVRAMVEELARAGGILTVEDFAEFRGTAEASIAVTLTHDERLFTTTVPTSGAILAFVVSVLDKFRREGVLPDDELTWHRFVEALKYAFARRFELGDPDGPSDIRLAIERVLMQLMSNTFSEAVAVGFITSEVHSNASAYGLALFSGTDHGSADVCIVAADGDALCLVSTINTPFGSRVYSNATGLWYNNAMHEFSTPYGSRGLKASRNNYIRPGLRPVSSLCPSIVVDADGDVLFAGSSTGGPLAISGLAQVLARSLWMEHTVKEAIDAGRLHNQLFPDNVVRHEGTADRDVLAGLQQRLHMLKTFEWTGSVLAVHRVREGVYAAGYDYRNMAIASSDGMQRVNSSGCDTLVCIPQ</sequence>
<keyword evidence="3" id="KW-0812">Transmembrane</keyword>
<feature type="compositionally biased region" description="Low complexity" evidence="2">
    <location>
        <begin position="42"/>
        <end position="58"/>
    </location>
</feature>
<dbReference type="VEuPathDB" id="VectorBase:HLOH_051499"/>
<dbReference type="OrthoDB" id="1081007at2759"/>
<evidence type="ECO:0000256" key="3">
    <source>
        <dbReference type="SAM" id="Phobius"/>
    </source>
</evidence>
<dbReference type="PANTHER" id="PTHR11686:SF9">
    <property type="entry name" value="RE13973P"/>
    <property type="match status" value="1"/>
</dbReference>
<reference evidence="4 5" key="1">
    <citation type="journal article" date="2020" name="Cell">
        <title>Large-Scale Comparative Analyses of Tick Genomes Elucidate Their Genetic Diversity and Vector Capacities.</title>
        <authorList>
            <consortium name="Tick Genome and Microbiome Consortium (TIGMIC)"/>
            <person name="Jia N."/>
            <person name="Wang J."/>
            <person name="Shi W."/>
            <person name="Du L."/>
            <person name="Sun Y."/>
            <person name="Zhan W."/>
            <person name="Jiang J.F."/>
            <person name="Wang Q."/>
            <person name="Zhang B."/>
            <person name="Ji P."/>
            <person name="Bell-Sakyi L."/>
            <person name="Cui X.M."/>
            <person name="Yuan T.T."/>
            <person name="Jiang B.G."/>
            <person name="Yang W.F."/>
            <person name="Lam T.T."/>
            <person name="Chang Q.C."/>
            <person name="Ding S.J."/>
            <person name="Wang X.J."/>
            <person name="Zhu J.G."/>
            <person name="Ruan X.D."/>
            <person name="Zhao L."/>
            <person name="Wei J.T."/>
            <person name="Ye R.Z."/>
            <person name="Que T.C."/>
            <person name="Du C.H."/>
            <person name="Zhou Y.H."/>
            <person name="Cheng J.X."/>
            <person name="Dai P.F."/>
            <person name="Guo W.B."/>
            <person name="Han X.H."/>
            <person name="Huang E.J."/>
            <person name="Li L.F."/>
            <person name="Wei W."/>
            <person name="Gao Y.C."/>
            <person name="Liu J.Z."/>
            <person name="Shao H.Z."/>
            <person name="Wang X."/>
            <person name="Wang C.C."/>
            <person name="Yang T.C."/>
            <person name="Huo Q.B."/>
            <person name="Li W."/>
            <person name="Chen H.Y."/>
            <person name="Chen S.E."/>
            <person name="Zhou L.G."/>
            <person name="Ni X.B."/>
            <person name="Tian J.H."/>
            <person name="Sheng Y."/>
            <person name="Liu T."/>
            <person name="Pan Y.S."/>
            <person name="Xia L.Y."/>
            <person name="Li J."/>
            <person name="Zhao F."/>
            <person name="Cao W.C."/>
        </authorList>
    </citation>
    <scope>NUCLEOTIDE SEQUENCE [LARGE SCALE GENOMIC DNA]</scope>
    <source>
        <strain evidence="4">HaeL-2018</strain>
    </source>
</reference>
<dbReference type="Gene3D" id="3.60.20.40">
    <property type="match status" value="1"/>
</dbReference>
<feature type="region of interest" description="Disordered" evidence="2">
    <location>
        <begin position="1"/>
        <end position="78"/>
    </location>
</feature>
<comment type="caution">
    <text evidence="4">The sequence shown here is derived from an EMBL/GenBank/DDBJ whole genome shotgun (WGS) entry which is preliminary data.</text>
</comment>
<dbReference type="InterPro" id="IPR000101">
    <property type="entry name" value="GGT_peptidase"/>
</dbReference>
<feature type="binding site" evidence="1">
    <location>
        <position position="587"/>
    </location>
    <ligand>
        <name>L-glutamate</name>
        <dbReference type="ChEBI" id="CHEBI:29985"/>
    </ligand>
</feature>
<organism evidence="4 5">
    <name type="scientific">Haemaphysalis longicornis</name>
    <name type="common">Bush tick</name>
    <dbReference type="NCBI Taxonomy" id="44386"/>
    <lineage>
        <taxon>Eukaryota</taxon>
        <taxon>Metazoa</taxon>
        <taxon>Ecdysozoa</taxon>
        <taxon>Arthropoda</taxon>
        <taxon>Chelicerata</taxon>
        <taxon>Arachnida</taxon>
        <taxon>Acari</taxon>
        <taxon>Parasitiformes</taxon>
        <taxon>Ixodida</taxon>
        <taxon>Ixodoidea</taxon>
        <taxon>Ixodidae</taxon>
        <taxon>Haemaphysalinae</taxon>
        <taxon>Haemaphysalis</taxon>
    </lineage>
</organism>
<evidence type="ECO:0000256" key="2">
    <source>
        <dbReference type="SAM" id="MobiDB-lite"/>
    </source>
</evidence>
<dbReference type="OMA" id="SVAREWI"/>
<name>A0A9J6FNL5_HAELO</name>
<dbReference type="InterPro" id="IPR043137">
    <property type="entry name" value="GGT_ssub_C"/>
</dbReference>
<evidence type="ECO:0000313" key="4">
    <source>
        <dbReference type="EMBL" id="KAH9363596.1"/>
    </source>
</evidence>
<dbReference type="Gene3D" id="1.10.246.130">
    <property type="match status" value="1"/>
</dbReference>
<gene>
    <name evidence="4" type="ORF">HPB48_013755</name>
</gene>
<proteinExistence type="predicted"/>